<dbReference type="InterPro" id="IPR003444">
    <property type="entry name" value="MraZ"/>
</dbReference>
<comment type="similarity">
    <text evidence="7">Belongs to the MraZ family.</text>
</comment>
<dbReference type="AlphaFoldDB" id="A0A2W7G1T6"/>
<dbReference type="InterPro" id="IPR007159">
    <property type="entry name" value="SpoVT-AbrB_dom"/>
</dbReference>
<evidence type="ECO:0000313" key="9">
    <source>
        <dbReference type="EMBL" id="PZV99903.1"/>
    </source>
</evidence>
<comment type="caution">
    <text evidence="9">The sequence shown here is derived from an EMBL/GenBank/DDBJ whole genome shotgun (WGS) entry which is preliminary data.</text>
</comment>
<evidence type="ECO:0000256" key="6">
    <source>
        <dbReference type="ARBA" id="ARBA00023163"/>
    </source>
</evidence>
<comment type="subunit">
    <text evidence="7">Forms oligomers.</text>
</comment>
<sequence length="146" mass="16950">MFGKYERSLDDKSRVVIPSKILSELGNEFFVTIGFDKQLVLRDKTEFEKLRTKLEENNYLNKDFRDLNRFIFANTELVNPDKSNRIILPKHLTEKAAIKKNIVFIGSGNICEIFAKEIYDAKESQFENETSIDDLAQKLLNEGVKL</sequence>
<keyword evidence="10" id="KW-1185">Reference proteome</keyword>
<dbReference type="Pfam" id="PF02381">
    <property type="entry name" value="MraZ"/>
    <property type="match status" value="2"/>
</dbReference>
<gene>
    <name evidence="7" type="primary">mraZ</name>
    <name evidence="9" type="ORF">BCF89_10536</name>
</gene>
<accession>A0A2W7G1T6</accession>
<dbReference type="GO" id="GO:0005737">
    <property type="term" value="C:cytoplasm"/>
    <property type="evidence" value="ECO:0007669"/>
    <property type="project" value="UniProtKB-UniRule"/>
</dbReference>
<reference evidence="9 10" key="1">
    <citation type="submission" date="2018-06" db="EMBL/GenBank/DDBJ databases">
        <title>Genomic Encyclopedia of Archaeal and Bacterial Type Strains, Phase II (KMG-II): from individual species to whole genera.</title>
        <authorList>
            <person name="Goeker M."/>
        </authorList>
    </citation>
    <scope>NUCLEOTIDE SEQUENCE [LARGE SCALE GENOMIC DNA]</scope>
    <source>
        <strain evidence="9 10">ATCC 51348</strain>
    </source>
</reference>
<dbReference type="PROSITE" id="PS51740">
    <property type="entry name" value="SPOVT_ABRB"/>
    <property type="match status" value="2"/>
</dbReference>
<dbReference type="InterPro" id="IPR038619">
    <property type="entry name" value="MraZ_sf"/>
</dbReference>
<dbReference type="PANTHER" id="PTHR34701:SF1">
    <property type="entry name" value="TRANSCRIPTIONAL REGULATOR MRAZ"/>
    <property type="match status" value="1"/>
</dbReference>
<organism evidence="9 10">
    <name type="scientific">Metamycoplasma auris</name>
    <dbReference type="NCBI Taxonomy" id="51363"/>
    <lineage>
        <taxon>Bacteria</taxon>
        <taxon>Bacillati</taxon>
        <taxon>Mycoplasmatota</taxon>
        <taxon>Mycoplasmoidales</taxon>
        <taxon>Metamycoplasmataceae</taxon>
        <taxon>Metamycoplasma</taxon>
    </lineage>
</organism>
<evidence type="ECO:0000259" key="8">
    <source>
        <dbReference type="PROSITE" id="PS51740"/>
    </source>
</evidence>
<keyword evidence="2 7" id="KW-0963">Cytoplasm</keyword>
<comment type="subcellular location">
    <subcellularLocation>
        <location evidence="7">Cytoplasm</location>
        <location evidence="7">Nucleoid</location>
    </subcellularLocation>
</comment>
<dbReference type="Proteomes" id="UP000249646">
    <property type="component" value="Unassembled WGS sequence"/>
</dbReference>
<evidence type="ECO:0000256" key="1">
    <source>
        <dbReference type="ARBA" id="ARBA00013860"/>
    </source>
</evidence>
<keyword evidence="4 7" id="KW-0805">Transcription regulation</keyword>
<dbReference type="GO" id="GO:2000143">
    <property type="term" value="P:negative regulation of DNA-templated transcription initiation"/>
    <property type="evidence" value="ECO:0007669"/>
    <property type="project" value="TreeGrafter"/>
</dbReference>
<dbReference type="OrthoDB" id="9807753at2"/>
<dbReference type="SUPFAM" id="SSF89447">
    <property type="entry name" value="AbrB/MazE/MraZ-like"/>
    <property type="match status" value="1"/>
</dbReference>
<keyword evidence="6 7" id="KW-0804">Transcription</keyword>
<evidence type="ECO:0000313" key="10">
    <source>
        <dbReference type="Proteomes" id="UP000249646"/>
    </source>
</evidence>
<name>A0A2W7G1T6_9BACT</name>
<dbReference type="InterPro" id="IPR037914">
    <property type="entry name" value="SpoVT-AbrB_sf"/>
</dbReference>
<dbReference type="RefSeq" id="WP_111518607.1">
    <property type="nucleotide sequence ID" value="NZ_QKUB01000005.1"/>
</dbReference>
<keyword evidence="3" id="KW-0677">Repeat</keyword>
<dbReference type="Gene3D" id="3.40.1550.20">
    <property type="entry name" value="Transcriptional regulator MraZ domain"/>
    <property type="match status" value="1"/>
</dbReference>
<evidence type="ECO:0000256" key="2">
    <source>
        <dbReference type="ARBA" id="ARBA00022490"/>
    </source>
</evidence>
<evidence type="ECO:0000256" key="7">
    <source>
        <dbReference type="HAMAP-Rule" id="MF_01008"/>
    </source>
</evidence>
<feature type="domain" description="SpoVT-AbrB" evidence="8">
    <location>
        <begin position="75"/>
        <end position="118"/>
    </location>
</feature>
<dbReference type="HAMAP" id="MF_01008">
    <property type="entry name" value="MraZ"/>
    <property type="match status" value="1"/>
</dbReference>
<evidence type="ECO:0000256" key="5">
    <source>
        <dbReference type="ARBA" id="ARBA00023125"/>
    </source>
</evidence>
<dbReference type="GO" id="GO:0000976">
    <property type="term" value="F:transcription cis-regulatory region binding"/>
    <property type="evidence" value="ECO:0007669"/>
    <property type="project" value="TreeGrafter"/>
</dbReference>
<evidence type="ECO:0000256" key="3">
    <source>
        <dbReference type="ARBA" id="ARBA00022737"/>
    </source>
</evidence>
<dbReference type="InterPro" id="IPR035642">
    <property type="entry name" value="MraZ_N"/>
</dbReference>
<proteinExistence type="inferred from homology"/>
<dbReference type="CDD" id="cd16320">
    <property type="entry name" value="MraZ_N"/>
    <property type="match status" value="1"/>
</dbReference>
<feature type="domain" description="SpoVT-AbrB" evidence="8">
    <location>
        <begin position="4"/>
        <end position="46"/>
    </location>
</feature>
<protein>
    <recommendedName>
        <fullName evidence="1 7">Transcriptional regulator MraZ</fullName>
    </recommendedName>
</protein>
<dbReference type="PANTHER" id="PTHR34701">
    <property type="entry name" value="TRANSCRIPTIONAL REGULATOR MRAZ"/>
    <property type="match status" value="1"/>
</dbReference>
<keyword evidence="5 7" id="KW-0238">DNA-binding</keyword>
<dbReference type="GO" id="GO:0003700">
    <property type="term" value="F:DNA-binding transcription factor activity"/>
    <property type="evidence" value="ECO:0007669"/>
    <property type="project" value="UniProtKB-UniRule"/>
</dbReference>
<dbReference type="GO" id="GO:0009295">
    <property type="term" value="C:nucleoid"/>
    <property type="evidence" value="ECO:0007669"/>
    <property type="project" value="UniProtKB-SubCell"/>
</dbReference>
<dbReference type="EMBL" id="QKUB01000005">
    <property type="protein sequence ID" value="PZV99903.1"/>
    <property type="molecule type" value="Genomic_DNA"/>
</dbReference>
<evidence type="ECO:0000256" key="4">
    <source>
        <dbReference type="ARBA" id="ARBA00023015"/>
    </source>
</evidence>
<dbReference type="InterPro" id="IPR020603">
    <property type="entry name" value="MraZ_dom"/>
</dbReference>